<feature type="transmembrane region" description="Helical" evidence="1">
    <location>
        <begin position="103"/>
        <end position="125"/>
    </location>
</feature>
<evidence type="ECO:0000313" key="3">
    <source>
        <dbReference type="Proteomes" id="UP000199118"/>
    </source>
</evidence>
<evidence type="ECO:0000313" key="2">
    <source>
        <dbReference type="EMBL" id="SDW38693.1"/>
    </source>
</evidence>
<feature type="transmembrane region" description="Helical" evidence="1">
    <location>
        <begin position="273"/>
        <end position="290"/>
    </location>
</feature>
<dbReference type="InterPro" id="IPR037185">
    <property type="entry name" value="EmrE-like"/>
</dbReference>
<evidence type="ECO:0000256" key="1">
    <source>
        <dbReference type="SAM" id="Phobius"/>
    </source>
</evidence>
<protein>
    <recommendedName>
        <fullName evidence="4">EamA-like transporter family protein</fullName>
    </recommendedName>
</protein>
<accession>A0A1H2T422</accession>
<feature type="transmembrane region" description="Helical" evidence="1">
    <location>
        <begin position="183"/>
        <end position="204"/>
    </location>
</feature>
<name>A0A1H2T422_9RHOB</name>
<feature type="transmembrane region" description="Helical" evidence="1">
    <location>
        <begin position="131"/>
        <end position="150"/>
    </location>
</feature>
<dbReference type="SUPFAM" id="SSF103481">
    <property type="entry name" value="Multidrug resistance efflux transporter EmrE"/>
    <property type="match status" value="2"/>
</dbReference>
<dbReference type="RefSeq" id="WP_092679877.1">
    <property type="nucleotide sequence ID" value="NZ_FNMZ01000001.1"/>
</dbReference>
<reference evidence="2 3" key="1">
    <citation type="submission" date="2016-10" db="EMBL/GenBank/DDBJ databases">
        <authorList>
            <person name="de Groot N.N."/>
        </authorList>
    </citation>
    <scope>NUCLEOTIDE SEQUENCE [LARGE SCALE GENOMIC DNA]</scope>
    <source>
        <strain evidence="2 3">DSM 17890</strain>
    </source>
</reference>
<dbReference type="OrthoDB" id="9810239at2"/>
<evidence type="ECO:0008006" key="4">
    <source>
        <dbReference type="Google" id="ProtNLM"/>
    </source>
</evidence>
<dbReference type="AlphaFoldDB" id="A0A1H2T422"/>
<feature type="transmembrane region" description="Helical" evidence="1">
    <location>
        <begin position="43"/>
        <end position="62"/>
    </location>
</feature>
<dbReference type="EMBL" id="FNMZ01000001">
    <property type="protein sequence ID" value="SDW38693.1"/>
    <property type="molecule type" value="Genomic_DNA"/>
</dbReference>
<keyword evidence="1" id="KW-0812">Transmembrane</keyword>
<proteinExistence type="predicted"/>
<keyword evidence="1" id="KW-0472">Membrane</keyword>
<feature type="transmembrane region" description="Helical" evidence="1">
    <location>
        <begin position="238"/>
        <end position="261"/>
    </location>
</feature>
<keyword evidence="1" id="KW-1133">Transmembrane helix</keyword>
<feature type="transmembrane region" description="Helical" evidence="1">
    <location>
        <begin position="211"/>
        <end position="232"/>
    </location>
</feature>
<keyword evidence="3" id="KW-1185">Reference proteome</keyword>
<feature type="transmembrane region" description="Helical" evidence="1">
    <location>
        <begin position="296"/>
        <end position="315"/>
    </location>
</feature>
<dbReference type="PANTHER" id="PTHR22911">
    <property type="entry name" value="ACYL-MALONYL CONDENSING ENZYME-RELATED"/>
    <property type="match status" value="1"/>
</dbReference>
<dbReference type="GO" id="GO:0016020">
    <property type="term" value="C:membrane"/>
    <property type="evidence" value="ECO:0007669"/>
    <property type="project" value="TreeGrafter"/>
</dbReference>
<sequence length="329" mass="32914">MTRPDPSAVPSAAPVAPMPIVVATDAASASSPPVSAAETRRGFILVALGVMVFVPDALVMRLVDIDAFAMAVCRGVFGGLVMTLGCVIAYGRALPAAIRALGPWGIALAGLEAASTVLFCLSIAWTSVANAMLAFAATPMLAALIARVALGERIPAQTAAAIAATVAGLGLVAFGTWTEGGLGFAGLAAGLLSALTIALFFVLLRVLKANSAAPVIGPGWLLGAVIALPFATFEPMTAGQWIGAFATGGVILPLAITLVAWGSRSLPAAETSMMTLLEVVAGPILVWAVIGEFPGAWTLAGGAVVLAALTLHSLWRLRGGAGRAAAAAA</sequence>
<gene>
    <name evidence="2" type="ORF">SAMN05444336_101882</name>
</gene>
<organism evidence="2 3">
    <name type="scientific">Albimonas donghaensis</name>
    <dbReference type="NCBI Taxonomy" id="356660"/>
    <lineage>
        <taxon>Bacteria</taxon>
        <taxon>Pseudomonadati</taxon>
        <taxon>Pseudomonadota</taxon>
        <taxon>Alphaproteobacteria</taxon>
        <taxon>Rhodobacterales</taxon>
        <taxon>Paracoccaceae</taxon>
        <taxon>Albimonas</taxon>
    </lineage>
</organism>
<dbReference type="Proteomes" id="UP000199118">
    <property type="component" value="Unassembled WGS sequence"/>
</dbReference>
<feature type="transmembrane region" description="Helical" evidence="1">
    <location>
        <begin position="68"/>
        <end position="91"/>
    </location>
</feature>
<feature type="transmembrane region" description="Helical" evidence="1">
    <location>
        <begin position="159"/>
        <end position="177"/>
    </location>
</feature>